<name>F8SK13_BPPA3</name>
<evidence type="ECO:0000313" key="3">
    <source>
        <dbReference type="Proteomes" id="UP000008388"/>
    </source>
</evidence>
<organism evidence="2 3">
    <name type="scientific">Pseudomonas phage PhiPA3</name>
    <name type="common">Pseudomonas aeruginosa phage PhiPA3</name>
    <dbReference type="NCBI Taxonomy" id="998086"/>
    <lineage>
        <taxon>Viruses</taxon>
        <taxon>Duplodnaviria</taxon>
        <taxon>Heunggongvirae</taxon>
        <taxon>Uroviricota</taxon>
        <taxon>Caudoviricetes</taxon>
        <taxon>Chimalliviridae</taxon>
        <taxon>Miltoncavirus</taxon>
        <taxon>Miltoncavirus PhiPA3</taxon>
    </lineage>
</organism>
<organismHost>
    <name type="scientific">Pseudomonas aeruginosa</name>
    <dbReference type="NCBI Taxonomy" id="287"/>
</organismHost>
<evidence type="ECO:0000256" key="1">
    <source>
        <dbReference type="SAM" id="MobiDB-lite"/>
    </source>
</evidence>
<dbReference type="RefSeq" id="YP_009217219.1">
    <property type="nucleotide sequence ID" value="NC_028999.1"/>
</dbReference>
<proteinExistence type="predicted"/>
<accession>F8SK13</accession>
<evidence type="ECO:0000313" key="2">
    <source>
        <dbReference type="EMBL" id="AEH03563.1"/>
    </source>
</evidence>
<dbReference type="KEGG" id="vg:26643668"/>
<feature type="compositionally biased region" description="Low complexity" evidence="1">
    <location>
        <begin position="227"/>
        <end position="238"/>
    </location>
</feature>
<dbReference type="EMBL" id="HQ630627">
    <property type="protein sequence ID" value="AEH03563.1"/>
    <property type="molecule type" value="Genomic_DNA"/>
</dbReference>
<gene>
    <name evidence="2" type="primary">140</name>
</gene>
<sequence>MQNMNLPHFSQLGLPVPFHGVDQNTFNGNLPAMNDKVPPVQLSQLMMQNQQAVYQVIAKFRLNAQMAVNKGYLQMFCYNLLSQNGFQNPVYQQWAQTAVDFFEFLVVGKGYQPQQAIDMAAQRVMEAFIGMAFATYQQGLSQLVEPSRIPSLQTAVQIYHQITADIQRFKSGGGMAMNMGGAPMGGVSMGTQLPPISTVGGTPMGGLSNFATSSAPAFSSPLHSMSNNTPAATNTNNTGSAFYDDPPPSETSSTCRGMGFW</sequence>
<dbReference type="OrthoDB" id="13503at10239"/>
<feature type="region of interest" description="Disordered" evidence="1">
    <location>
        <begin position="227"/>
        <end position="261"/>
    </location>
</feature>
<protein>
    <submittedName>
        <fullName evidence="2">Uncharacterized protein 140</fullName>
    </submittedName>
</protein>
<dbReference type="Proteomes" id="UP000008388">
    <property type="component" value="Segment"/>
</dbReference>
<reference evidence="2 3" key="1">
    <citation type="journal article" date="2011" name="Microbiology">
        <title>The Pseudomonas aeruginosa generalized transducing phage phiPA3 is a new member of the phiKZ-like group of 'jumbo' phages, and infects model laboratory strains and clinical isolates from cystic fibrosis patients.</title>
        <authorList>
            <person name="Monson R."/>
            <person name="Foulds I."/>
            <person name="Foweraker J."/>
            <person name="Welch M."/>
            <person name="Salmond G.P."/>
        </authorList>
    </citation>
    <scope>NUCLEOTIDE SEQUENCE [LARGE SCALE GENOMIC DNA]</scope>
</reference>
<dbReference type="GeneID" id="26643668"/>
<keyword evidence="3" id="KW-1185">Reference proteome</keyword>